<evidence type="ECO:0000256" key="4">
    <source>
        <dbReference type="ARBA" id="ARBA00022741"/>
    </source>
</evidence>
<dbReference type="Proteomes" id="UP000636709">
    <property type="component" value="Unassembled WGS sequence"/>
</dbReference>
<dbReference type="SUPFAM" id="SSF52047">
    <property type="entry name" value="RNI-like"/>
    <property type="match status" value="1"/>
</dbReference>
<dbReference type="PANTHER" id="PTHR19338:SF61">
    <property type="entry name" value="NB-ARC DOMAIN-CONTAINING PROTEIN"/>
    <property type="match status" value="1"/>
</dbReference>
<gene>
    <name evidence="7" type="ORF">HU200_016743</name>
</gene>
<keyword evidence="5" id="KW-0611">Plant defense</keyword>
<keyword evidence="2" id="KW-0433">Leucine-rich repeat</keyword>
<dbReference type="Gene3D" id="3.80.10.10">
    <property type="entry name" value="Ribonuclease Inhibitor"/>
    <property type="match status" value="1"/>
</dbReference>
<keyword evidence="8" id="KW-1185">Reference proteome</keyword>
<organism evidence="7 8">
    <name type="scientific">Digitaria exilis</name>
    <dbReference type="NCBI Taxonomy" id="1010633"/>
    <lineage>
        <taxon>Eukaryota</taxon>
        <taxon>Viridiplantae</taxon>
        <taxon>Streptophyta</taxon>
        <taxon>Embryophyta</taxon>
        <taxon>Tracheophyta</taxon>
        <taxon>Spermatophyta</taxon>
        <taxon>Magnoliopsida</taxon>
        <taxon>Liliopsida</taxon>
        <taxon>Poales</taxon>
        <taxon>Poaceae</taxon>
        <taxon>PACMAD clade</taxon>
        <taxon>Panicoideae</taxon>
        <taxon>Panicodae</taxon>
        <taxon>Paniceae</taxon>
        <taxon>Anthephorinae</taxon>
        <taxon>Digitaria</taxon>
    </lineage>
</organism>
<evidence type="ECO:0000259" key="6">
    <source>
        <dbReference type="Pfam" id="PF18052"/>
    </source>
</evidence>
<dbReference type="EMBL" id="JACEFO010001613">
    <property type="protein sequence ID" value="KAF8730872.1"/>
    <property type="molecule type" value="Genomic_DNA"/>
</dbReference>
<dbReference type="CDD" id="cd14798">
    <property type="entry name" value="RX-CC_like"/>
    <property type="match status" value="1"/>
</dbReference>
<protein>
    <recommendedName>
        <fullName evidence="6">Disease resistance N-terminal domain-containing protein</fullName>
    </recommendedName>
</protein>
<keyword evidence="3" id="KW-0677">Repeat</keyword>
<proteinExistence type="inferred from homology"/>
<evidence type="ECO:0000313" key="8">
    <source>
        <dbReference type="Proteomes" id="UP000636709"/>
    </source>
</evidence>
<dbReference type="Pfam" id="PF18052">
    <property type="entry name" value="Rx_N"/>
    <property type="match status" value="1"/>
</dbReference>
<comment type="similarity">
    <text evidence="1">Belongs to the disease resistance NB-LRR family.</text>
</comment>
<comment type="caution">
    <text evidence="7">The sequence shown here is derived from an EMBL/GenBank/DDBJ whole genome shotgun (WGS) entry which is preliminary data.</text>
</comment>
<evidence type="ECO:0000256" key="2">
    <source>
        <dbReference type="ARBA" id="ARBA00022614"/>
    </source>
</evidence>
<dbReference type="InterPro" id="IPR038005">
    <property type="entry name" value="RX-like_CC"/>
</dbReference>
<dbReference type="InterPro" id="IPR041118">
    <property type="entry name" value="Rx_N"/>
</dbReference>
<evidence type="ECO:0000256" key="5">
    <source>
        <dbReference type="ARBA" id="ARBA00022821"/>
    </source>
</evidence>
<dbReference type="InterPro" id="IPR032675">
    <property type="entry name" value="LRR_dom_sf"/>
</dbReference>
<evidence type="ECO:0000256" key="1">
    <source>
        <dbReference type="ARBA" id="ARBA00008894"/>
    </source>
</evidence>
<dbReference type="Gene3D" id="1.20.5.4130">
    <property type="match status" value="1"/>
</dbReference>
<dbReference type="PANTHER" id="PTHR19338">
    <property type="entry name" value="TRANSLOCASE OF INNER MITOCHONDRIAL MEMBRANE 13 HOMOLOG"/>
    <property type="match status" value="1"/>
</dbReference>
<evidence type="ECO:0000256" key="3">
    <source>
        <dbReference type="ARBA" id="ARBA00022737"/>
    </source>
</evidence>
<dbReference type="OrthoDB" id="3027644at2759"/>
<sequence length="304" mass="34129">MAESVVSSVVGNLSNLAFQETTFLSGVRNEVGFLKDELSRLQCFLKDADAKTRAGNASATNWVQQIKDAAYEAENIIEVTGFADERKMLKKDFAGFISRYACFPRDLVTLHKVGIDIRRVRRKIQEIMTSACALSILTIDILTNLSNHHNLVRLYLGWVAGLNVLLRIILFPPNLRTLVLHIRSPLQEDVLLHLAKLRNLVLLFLAIPEYGGRSLFSPCGEFLQLQRLTLASISVEKLRFEAGTMPNLTNLTFHKCESMANLPDGLLNLPSLSELVLEEMENMLAKEKCEELEKKGCKLIINDS</sequence>
<name>A0A835KKP3_9POAL</name>
<evidence type="ECO:0000313" key="7">
    <source>
        <dbReference type="EMBL" id="KAF8730872.1"/>
    </source>
</evidence>
<dbReference type="GO" id="GO:0000166">
    <property type="term" value="F:nucleotide binding"/>
    <property type="evidence" value="ECO:0007669"/>
    <property type="project" value="UniProtKB-KW"/>
</dbReference>
<dbReference type="AlphaFoldDB" id="A0A835KKP3"/>
<dbReference type="GO" id="GO:0006952">
    <property type="term" value="P:defense response"/>
    <property type="evidence" value="ECO:0007669"/>
    <property type="project" value="UniProtKB-KW"/>
</dbReference>
<feature type="domain" description="Disease resistance N-terminal" evidence="6">
    <location>
        <begin position="5"/>
        <end position="80"/>
    </location>
</feature>
<keyword evidence="4" id="KW-0547">Nucleotide-binding</keyword>
<reference evidence="7" key="1">
    <citation type="submission" date="2020-07" db="EMBL/GenBank/DDBJ databases">
        <title>Genome sequence and genetic diversity analysis of an under-domesticated orphan crop, white fonio (Digitaria exilis).</title>
        <authorList>
            <person name="Bennetzen J.L."/>
            <person name="Chen S."/>
            <person name="Ma X."/>
            <person name="Wang X."/>
            <person name="Yssel A.E.J."/>
            <person name="Chaluvadi S.R."/>
            <person name="Johnson M."/>
            <person name="Gangashetty P."/>
            <person name="Hamidou F."/>
            <person name="Sanogo M.D."/>
            <person name="Zwaenepoel A."/>
            <person name="Wallace J."/>
            <person name="Van De Peer Y."/>
            <person name="Van Deynze A."/>
        </authorList>
    </citation>
    <scope>NUCLEOTIDE SEQUENCE</scope>
    <source>
        <tissue evidence="7">Leaves</tissue>
    </source>
</reference>
<accession>A0A835KKP3</accession>